<proteinExistence type="predicted"/>
<evidence type="ECO:0000313" key="1">
    <source>
        <dbReference type="EMBL" id="CAF1930226.1"/>
    </source>
</evidence>
<dbReference type="EMBL" id="CAJNRE010000669">
    <property type="protein sequence ID" value="CAF1930226.1"/>
    <property type="molecule type" value="Genomic_DNA"/>
</dbReference>
<dbReference type="Proteomes" id="UP000663824">
    <property type="component" value="Unassembled WGS sequence"/>
</dbReference>
<dbReference type="AlphaFoldDB" id="A0A816LIR4"/>
<name>A0A816LIR4_9BILA</name>
<comment type="caution">
    <text evidence="1">The sequence shown here is derived from an EMBL/GenBank/DDBJ whole genome shotgun (WGS) entry which is preliminary data.</text>
</comment>
<organism evidence="1 2">
    <name type="scientific">Rotaria magnacalcarata</name>
    <dbReference type="NCBI Taxonomy" id="392030"/>
    <lineage>
        <taxon>Eukaryota</taxon>
        <taxon>Metazoa</taxon>
        <taxon>Spiralia</taxon>
        <taxon>Gnathifera</taxon>
        <taxon>Rotifera</taxon>
        <taxon>Eurotatoria</taxon>
        <taxon>Bdelloidea</taxon>
        <taxon>Philodinida</taxon>
        <taxon>Philodinidae</taxon>
        <taxon>Rotaria</taxon>
    </lineage>
</organism>
<accession>A0A816LIR4</accession>
<gene>
    <name evidence="1" type="ORF">MBJ925_LOCUS4130</name>
</gene>
<evidence type="ECO:0008006" key="3">
    <source>
        <dbReference type="Google" id="ProtNLM"/>
    </source>
</evidence>
<protein>
    <recommendedName>
        <fullName evidence="3">Helitron helicase-like domain-containing protein</fullName>
    </recommendedName>
</protein>
<dbReference type="PANTHER" id="PTHR45786">
    <property type="entry name" value="DNA BINDING PROTEIN-LIKE"/>
    <property type="match status" value="1"/>
</dbReference>
<evidence type="ECO:0000313" key="2">
    <source>
        <dbReference type="Proteomes" id="UP000663824"/>
    </source>
</evidence>
<dbReference type="PANTHER" id="PTHR45786:SF74">
    <property type="entry name" value="ATP-DEPENDENT DNA HELICASE"/>
    <property type="match status" value="1"/>
</dbReference>
<sequence length="310" mass="36260">MRAQKRSHYEENRTTILEQRHEYYIGNRDVILKQGSENREENSAQNHEYYLTNRDDILDERRRNYVENRQVIYDRVNNRRQRTDSKCNNFREFIRQYNNANAFASMGAKIEDIPGNGPYCFKISGEVYHRTSENIQIDPTLQPNSVQKLIHQPSYAELYVYDADTSIEIRMREPANAKCLRDNMITINVVLNDVSPYASCFRKLREIYDKELSNTRITGSSMKKVSLIFTRNLHDDQRVYNAPRTSGDIAIVYVADRDGNIPAELDFAVQPSNSNTLKRINMLSKHLDPMIFPLFSQMVILGGLQIYRII</sequence>
<reference evidence="1" key="1">
    <citation type="submission" date="2021-02" db="EMBL/GenBank/DDBJ databases">
        <authorList>
            <person name="Nowell W R."/>
        </authorList>
    </citation>
    <scope>NUCLEOTIDE SEQUENCE</scope>
</reference>